<keyword evidence="1" id="KW-1133">Transmembrane helix</keyword>
<reference evidence="2" key="1">
    <citation type="journal article" date="2020" name="Stud. Mycol.">
        <title>101 Dothideomycetes genomes: a test case for predicting lifestyles and emergence of pathogens.</title>
        <authorList>
            <person name="Haridas S."/>
            <person name="Albert R."/>
            <person name="Binder M."/>
            <person name="Bloem J."/>
            <person name="Labutti K."/>
            <person name="Salamov A."/>
            <person name="Andreopoulos B."/>
            <person name="Baker S."/>
            <person name="Barry K."/>
            <person name="Bills G."/>
            <person name="Bluhm B."/>
            <person name="Cannon C."/>
            <person name="Castanera R."/>
            <person name="Culley D."/>
            <person name="Daum C."/>
            <person name="Ezra D."/>
            <person name="Gonzalez J."/>
            <person name="Henrissat B."/>
            <person name="Kuo A."/>
            <person name="Liang C."/>
            <person name="Lipzen A."/>
            <person name="Lutzoni F."/>
            <person name="Magnuson J."/>
            <person name="Mondo S."/>
            <person name="Nolan M."/>
            <person name="Ohm R."/>
            <person name="Pangilinan J."/>
            <person name="Park H.-J."/>
            <person name="Ramirez L."/>
            <person name="Alfaro M."/>
            <person name="Sun H."/>
            <person name="Tritt A."/>
            <person name="Yoshinaga Y."/>
            <person name="Zwiers L.-H."/>
            <person name="Turgeon B."/>
            <person name="Goodwin S."/>
            <person name="Spatafora J."/>
            <person name="Crous P."/>
            <person name="Grigoriev I."/>
        </authorList>
    </citation>
    <scope>NUCLEOTIDE SEQUENCE</scope>
    <source>
        <strain evidence="2">CBS 130266</strain>
    </source>
</reference>
<evidence type="ECO:0000313" key="3">
    <source>
        <dbReference type="Proteomes" id="UP000800235"/>
    </source>
</evidence>
<name>A0A9P4NZQ8_9PEZI</name>
<organism evidence="2 3">
    <name type="scientific">Tothia fuscella</name>
    <dbReference type="NCBI Taxonomy" id="1048955"/>
    <lineage>
        <taxon>Eukaryota</taxon>
        <taxon>Fungi</taxon>
        <taxon>Dikarya</taxon>
        <taxon>Ascomycota</taxon>
        <taxon>Pezizomycotina</taxon>
        <taxon>Dothideomycetes</taxon>
        <taxon>Pleosporomycetidae</taxon>
        <taxon>Venturiales</taxon>
        <taxon>Cylindrosympodiaceae</taxon>
        <taxon>Tothia</taxon>
    </lineage>
</organism>
<proteinExistence type="predicted"/>
<keyword evidence="1" id="KW-0472">Membrane</keyword>
<evidence type="ECO:0000313" key="2">
    <source>
        <dbReference type="EMBL" id="KAF2434099.1"/>
    </source>
</evidence>
<dbReference type="Gene3D" id="1.20.58.340">
    <property type="entry name" value="Magnesium transport protein CorA, transmembrane region"/>
    <property type="match status" value="1"/>
</dbReference>
<keyword evidence="3" id="KW-1185">Reference proteome</keyword>
<dbReference type="AlphaFoldDB" id="A0A9P4NZQ8"/>
<feature type="transmembrane region" description="Helical" evidence="1">
    <location>
        <begin position="300"/>
        <end position="322"/>
    </location>
</feature>
<keyword evidence="1" id="KW-0812">Transmembrane</keyword>
<comment type="caution">
    <text evidence="2">The sequence shown here is derived from an EMBL/GenBank/DDBJ whole genome shotgun (WGS) entry which is preliminary data.</text>
</comment>
<dbReference type="EMBL" id="MU007018">
    <property type="protein sequence ID" value="KAF2434099.1"/>
    <property type="molecule type" value="Genomic_DNA"/>
</dbReference>
<sequence>MTSSKFWDETTISVILSFPQTPAARLSFISLTYDLGSSSTTALLGMGTQQSHGKNYRLTEYNDRLDAANKFWAHPLVLVIVMLDAQLTELDRGVANNNLEVTAVESSVASVSGRDDISMPQLMNNAHTALKGSIKLLDAIHWLSRSLSVLTEVGDELNTHLSRSQPFSSSSNKNVNKHTSLVIRDWVQMKQYLQDMSRLCDSLEADPVMSEKRCQAQIDILYSKMAQEDNMLNFSIAVASTRDSSAMKALAVITALFLPASYIATLFSMSMFNWQASSSSSSSSSGDGVPQNESMVMPMIWLYWVIAVVLTFIVIFAWRWWWVSQDRSFSKRLPQELNETPLFDNKHVREDLQTGFWQDFFPSIGRRR</sequence>
<feature type="transmembrane region" description="Helical" evidence="1">
    <location>
        <begin position="249"/>
        <end position="272"/>
    </location>
</feature>
<protein>
    <submittedName>
        <fullName evidence="2">Uncharacterized protein</fullName>
    </submittedName>
</protein>
<dbReference type="Proteomes" id="UP000800235">
    <property type="component" value="Unassembled WGS sequence"/>
</dbReference>
<dbReference type="OrthoDB" id="1046782at2759"/>
<gene>
    <name evidence="2" type="ORF">EJ08DRAFT_23525</name>
</gene>
<evidence type="ECO:0000256" key="1">
    <source>
        <dbReference type="SAM" id="Phobius"/>
    </source>
</evidence>
<accession>A0A9P4NZQ8</accession>